<evidence type="ECO:0000313" key="2">
    <source>
        <dbReference type="Proteomes" id="UP000298390"/>
    </source>
</evidence>
<dbReference type="Proteomes" id="UP000298390">
    <property type="component" value="Unassembled WGS sequence"/>
</dbReference>
<protein>
    <submittedName>
        <fullName evidence="1">Uncharacterized protein</fullName>
    </submittedName>
</protein>
<reference evidence="1 2" key="1">
    <citation type="submission" date="2019-01" db="EMBL/GenBank/DDBJ databases">
        <title>Genome sequencing of the rare red list fungi Fomitopsis rosea.</title>
        <authorList>
            <person name="Buettner E."/>
            <person name="Kellner H."/>
        </authorList>
    </citation>
    <scope>NUCLEOTIDE SEQUENCE [LARGE SCALE GENOMIC DNA]</scope>
    <source>
        <strain evidence="1 2">DSM 105464</strain>
    </source>
</reference>
<gene>
    <name evidence="1" type="ORF">EVJ58_g8111</name>
</gene>
<evidence type="ECO:0000313" key="1">
    <source>
        <dbReference type="EMBL" id="TFY55652.1"/>
    </source>
</evidence>
<name>A0A4Y9Y0T7_9APHY</name>
<sequence>MRLVFSEVTVHFGAWENYEDEDILHGDELEDERSCRSFGLLNRIIVDPYFASVIRDMEVHTFKLDGVRGAFEICSLRELSSFVWHGNAPLPTAAVIESLERSCRQLRALSVPYV</sequence>
<organism evidence="1 2">
    <name type="scientific">Rhodofomes roseus</name>
    <dbReference type="NCBI Taxonomy" id="34475"/>
    <lineage>
        <taxon>Eukaryota</taxon>
        <taxon>Fungi</taxon>
        <taxon>Dikarya</taxon>
        <taxon>Basidiomycota</taxon>
        <taxon>Agaricomycotina</taxon>
        <taxon>Agaricomycetes</taxon>
        <taxon>Polyporales</taxon>
        <taxon>Rhodofomes</taxon>
    </lineage>
</organism>
<proteinExistence type="predicted"/>
<dbReference type="AlphaFoldDB" id="A0A4Y9Y0T7"/>
<comment type="caution">
    <text evidence="1">The sequence shown here is derived from an EMBL/GenBank/DDBJ whole genome shotgun (WGS) entry which is preliminary data.</text>
</comment>
<dbReference type="EMBL" id="SEKV01000572">
    <property type="protein sequence ID" value="TFY55652.1"/>
    <property type="molecule type" value="Genomic_DNA"/>
</dbReference>
<accession>A0A4Y9Y0T7</accession>